<dbReference type="STRING" id="230819.A0A5C3KXD4"/>
<proteinExistence type="predicted"/>
<feature type="region of interest" description="Disordered" evidence="1">
    <location>
        <begin position="56"/>
        <end position="140"/>
    </location>
</feature>
<feature type="compositionally biased region" description="Low complexity" evidence="1">
    <location>
        <begin position="60"/>
        <end position="70"/>
    </location>
</feature>
<protein>
    <submittedName>
        <fullName evidence="2">Uncharacterized protein</fullName>
    </submittedName>
</protein>
<feature type="compositionally biased region" description="Low complexity" evidence="1">
    <location>
        <begin position="128"/>
        <end position="139"/>
    </location>
</feature>
<reference evidence="2 3" key="1">
    <citation type="journal article" date="2019" name="Nat. Ecol. Evol.">
        <title>Megaphylogeny resolves global patterns of mushroom evolution.</title>
        <authorList>
            <person name="Varga T."/>
            <person name="Krizsan K."/>
            <person name="Foldi C."/>
            <person name="Dima B."/>
            <person name="Sanchez-Garcia M."/>
            <person name="Sanchez-Ramirez S."/>
            <person name="Szollosi G.J."/>
            <person name="Szarkandi J.G."/>
            <person name="Papp V."/>
            <person name="Albert L."/>
            <person name="Andreopoulos W."/>
            <person name="Angelini C."/>
            <person name="Antonin V."/>
            <person name="Barry K.W."/>
            <person name="Bougher N.L."/>
            <person name="Buchanan P."/>
            <person name="Buyck B."/>
            <person name="Bense V."/>
            <person name="Catcheside P."/>
            <person name="Chovatia M."/>
            <person name="Cooper J."/>
            <person name="Damon W."/>
            <person name="Desjardin D."/>
            <person name="Finy P."/>
            <person name="Geml J."/>
            <person name="Haridas S."/>
            <person name="Hughes K."/>
            <person name="Justo A."/>
            <person name="Karasinski D."/>
            <person name="Kautmanova I."/>
            <person name="Kiss B."/>
            <person name="Kocsube S."/>
            <person name="Kotiranta H."/>
            <person name="LaButti K.M."/>
            <person name="Lechner B.E."/>
            <person name="Liimatainen K."/>
            <person name="Lipzen A."/>
            <person name="Lukacs Z."/>
            <person name="Mihaltcheva S."/>
            <person name="Morgado L.N."/>
            <person name="Niskanen T."/>
            <person name="Noordeloos M.E."/>
            <person name="Ohm R.A."/>
            <person name="Ortiz-Santana B."/>
            <person name="Ovrebo C."/>
            <person name="Racz N."/>
            <person name="Riley R."/>
            <person name="Savchenko A."/>
            <person name="Shiryaev A."/>
            <person name="Soop K."/>
            <person name="Spirin V."/>
            <person name="Szebenyi C."/>
            <person name="Tomsovsky M."/>
            <person name="Tulloss R.E."/>
            <person name="Uehling J."/>
            <person name="Grigoriev I.V."/>
            <person name="Vagvolgyi C."/>
            <person name="Papp T."/>
            <person name="Martin F.M."/>
            <person name="Miettinen O."/>
            <person name="Hibbett D.S."/>
            <person name="Nagy L.G."/>
        </authorList>
    </citation>
    <scope>NUCLEOTIDE SEQUENCE [LARGE SCALE GENOMIC DNA]</scope>
    <source>
        <strain evidence="2 3">CBS 121175</strain>
    </source>
</reference>
<gene>
    <name evidence="2" type="ORF">FA15DRAFT_373316</name>
</gene>
<dbReference type="Proteomes" id="UP000307440">
    <property type="component" value="Unassembled WGS sequence"/>
</dbReference>
<feature type="region of interest" description="Disordered" evidence="1">
    <location>
        <begin position="425"/>
        <end position="482"/>
    </location>
</feature>
<sequence>MDINGQDECVQSNPSGRARPPLTLSVLGGTVSPRLQDSNLTVAGGNVTYAFTSHFHSHYSPSRTRSNPNSSERRRESQRPLTARLGTSMRRLFTSRNNSHPERNTVSRDDGIEAPVIDIGATGDSDEGIGSSISSSGGASEREGFSVISLHEDNADELVPPSLRRVQRAGPTVYARQMINELGFPLWMPKPSSLPDNRVEQGITPGDVGVFTDDGGFCYLFNIWSDKDALRDIDVPGLREFVPPPERMVQVSNDIIREMGTLSEGAEVKRIYPQGLPRRYCDFRFEWSKAEGAVMVVPFGALSESLTDRTALEPFIKHNCQRLYQLARTKGIFKASLYLVTGTVKSGSWAIAAHCAQTAPTPPFPSAELHNETRGSESLDGYAYQWAAHSSGTKAHTGPEYLASGSDSKNQCLFIRGYRLTMCSDGAPSSGQSSSDVASTPSASPVASHVPNVPSISGSSLSASESRQADTAPHPPEGHNLQRSYMLKLYPVTSPDNYPPDYLNHLIRSFAKNNLSAPNRDPALSNVLYAPRRPVAEELERLRSQSRSI</sequence>
<evidence type="ECO:0000256" key="1">
    <source>
        <dbReference type="SAM" id="MobiDB-lite"/>
    </source>
</evidence>
<name>A0A5C3KXD4_COPMA</name>
<feature type="compositionally biased region" description="Low complexity" evidence="1">
    <location>
        <begin position="425"/>
        <end position="466"/>
    </location>
</feature>
<evidence type="ECO:0000313" key="3">
    <source>
        <dbReference type="Proteomes" id="UP000307440"/>
    </source>
</evidence>
<keyword evidence="3" id="KW-1185">Reference proteome</keyword>
<evidence type="ECO:0000313" key="2">
    <source>
        <dbReference type="EMBL" id="TFK25132.1"/>
    </source>
</evidence>
<feature type="compositionally biased region" description="Basic and acidic residues" evidence="1">
    <location>
        <begin position="99"/>
        <end position="111"/>
    </location>
</feature>
<accession>A0A5C3KXD4</accession>
<dbReference type="OrthoDB" id="3222453at2759"/>
<organism evidence="2 3">
    <name type="scientific">Coprinopsis marcescibilis</name>
    <name type="common">Agaric fungus</name>
    <name type="synonym">Psathyrella marcescibilis</name>
    <dbReference type="NCBI Taxonomy" id="230819"/>
    <lineage>
        <taxon>Eukaryota</taxon>
        <taxon>Fungi</taxon>
        <taxon>Dikarya</taxon>
        <taxon>Basidiomycota</taxon>
        <taxon>Agaricomycotina</taxon>
        <taxon>Agaricomycetes</taxon>
        <taxon>Agaricomycetidae</taxon>
        <taxon>Agaricales</taxon>
        <taxon>Agaricineae</taxon>
        <taxon>Psathyrellaceae</taxon>
        <taxon>Coprinopsis</taxon>
    </lineage>
</organism>
<dbReference type="AlphaFoldDB" id="A0A5C3KXD4"/>
<feature type="region of interest" description="Disordered" evidence="1">
    <location>
        <begin position="1"/>
        <end position="22"/>
    </location>
</feature>
<dbReference type="EMBL" id="ML210190">
    <property type="protein sequence ID" value="TFK25132.1"/>
    <property type="molecule type" value="Genomic_DNA"/>
</dbReference>